<dbReference type="RefSeq" id="WP_176522816.1">
    <property type="nucleotide sequence ID" value="NZ_OBQI01000001.1"/>
</dbReference>
<keyword evidence="1" id="KW-0812">Transmembrane</keyword>
<evidence type="ECO:0000313" key="3">
    <source>
        <dbReference type="Proteomes" id="UP000219435"/>
    </source>
</evidence>
<evidence type="ECO:0000256" key="1">
    <source>
        <dbReference type="SAM" id="Phobius"/>
    </source>
</evidence>
<name>A0A285V113_9ACTN</name>
<organism evidence="2 3">
    <name type="scientific">Blastococcus aggregatus</name>
    <dbReference type="NCBI Taxonomy" id="38502"/>
    <lineage>
        <taxon>Bacteria</taxon>
        <taxon>Bacillati</taxon>
        <taxon>Actinomycetota</taxon>
        <taxon>Actinomycetes</taxon>
        <taxon>Geodermatophilales</taxon>
        <taxon>Geodermatophilaceae</taxon>
        <taxon>Blastococcus</taxon>
    </lineage>
</organism>
<keyword evidence="3" id="KW-1185">Reference proteome</keyword>
<gene>
    <name evidence="2" type="ORF">SAMN05660748_0997</name>
</gene>
<dbReference type="AlphaFoldDB" id="A0A285V113"/>
<sequence>MTVALIAGLVWVGAALPFGMLLGRGMRLADQRDQDPFRIDGVERYLREQATAPLS</sequence>
<accession>A0A285V113</accession>
<feature type="transmembrane region" description="Helical" evidence="1">
    <location>
        <begin position="6"/>
        <end position="23"/>
    </location>
</feature>
<keyword evidence="1" id="KW-1133">Transmembrane helix</keyword>
<dbReference type="Proteomes" id="UP000219435">
    <property type="component" value="Unassembled WGS sequence"/>
</dbReference>
<evidence type="ECO:0000313" key="2">
    <source>
        <dbReference type="EMBL" id="SOC47740.1"/>
    </source>
</evidence>
<reference evidence="3" key="1">
    <citation type="submission" date="2017-08" db="EMBL/GenBank/DDBJ databases">
        <authorList>
            <person name="Varghese N."/>
            <person name="Submissions S."/>
        </authorList>
    </citation>
    <scope>NUCLEOTIDE SEQUENCE [LARGE SCALE GENOMIC DNA]</scope>
    <source>
        <strain evidence="3">DSM 4725</strain>
    </source>
</reference>
<protein>
    <submittedName>
        <fullName evidence="2">Uncharacterized protein</fullName>
    </submittedName>
</protein>
<dbReference type="EMBL" id="OBQI01000001">
    <property type="protein sequence ID" value="SOC47740.1"/>
    <property type="molecule type" value="Genomic_DNA"/>
</dbReference>
<proteinExistence type="predicted"/>
<keyword evidence="1" id="KW-0472">Membrane</keyword>